<dbReference type="EMBL" id="JAALHA020000001">
    <property type="protein sequence ID" value="MDR9893958.1"/>
    <property type="molecule type" value="Genomic_DNA"/>
</dbReference>
<protein>
    <submittedName>
        <fullName evidence="1">Uncharacterized protein</fullName>
    </submittedName>
</protein>
<evidence type="ECO:0000313" key="2">
    <source>
        <dbReference type="Proteomes" id="UP000667802"/>
    </source>
</evidence>
<name>A0AAP5M8T4_9CYAN</name>
<keyword evidence="2" id="KW-1185">Reference proteome</keyword>
<dbReference type="AlphaFoldDB" id="A0AAP5M8T4"/>
<organism evidence="1 2">
    <name type="scientific">Aetokthonos hydrillicola Thurmond2011</name>
    <dbReference type="NCBI Taxonomy" id="2712845"/>
    <lineage>
        <taxon>Bacteria</taxon>
        <taxon>Bacillati</taxon>
        <taxon>Cyanobacteriota</taxon>
        <taxon>Cyanophyceae</taxon>
        <taxon>Nostocales</taxon>
        <taxon>Hapalosiphonaceae</taxon>
        <taxon>Aetokthonos</taxon>
    </lineage>
</organism>
<evidence type="ECO:0000313" key="1">
    <source>
        <dbReference type="EMBL" id="MDR9893958.1"/>
    </source>
</evidence>
<accession>A0AAP5M8T4</accession>
<sequence length="98" mass="10765">MHNDDELANVYNVFMKLVILAQISCNCTFGSFLKARGINAVSLQPTNTLFMTNGGGIVVLKLLRQAIAADVTSPSVLLNDAWMMLVVATNLSVRYRFL</sequence>
<reference evidence="2" key="1">
    <citation type="journal article" date="2021" name="Science">
        <title>Hunting the eagle killer: A cyanobacterial neurotoxin causes vacuolar myelinopathy.</title>
        <authorList>
            <person name="Breinlinger S."/>
            <person name="Phillips T.J."/>
            <person name="Haram B.N."/>
            <person name="Mares J."/>
            <person name="Martinez Yerena J.A."/>
            <person name="Hrouzek P."/>
            <person name="Sobotka R."/>
            <person name="Henderson W.M."/>
            <person name="Schmieder P."/>
            <person name="Williams S.M."/>
            <person name="Lauderdale J.D."/>
            <person name="Wilde H.D."/>
            <person name="Gerrin W."/>
            <person name="Kust A."/>
            <person name="Washington J.W."/>
            <person name="Wagner C."/>
            <person name="Geier B."/>
            <person name="Liebeke M."/>
            <person name="Enke H."/>
            <person name="Niedermeyer T.H.J."/>
            <person name="Wilde S.B."/>
        </authorList>
    </citation>
    <scope>NUCLEOTIDE SEQUENCE [LARGE SCALE GENOMIC DNA]</scope>
    <source>
        <strain evidence="2">Thurmond2011</strain>
    </source>
</reference>
<dbReference type="RefSeq" id="WP_208339625.1">
    <property type="nucleotide sequence ID" value="NZ_CAWQFN010000556.1"/>
</dbReference>
<gene>
    <name evidence="1" type="ORF">G7B40_005140</name>
</gene>
<dbReference type="Proteomes" id="UP000667802">
    <property type="component" value="Unassembled WGS sequence"/>
</dbReference>
<comment type="caution">
    <text evidence="1">The sequence shown here is derived from an EMBL/GenBank/DDBJ whole genome shotgun (WGS) entry which is preliminary data.</text>
</comment>
<proteinExistence type="predicted"/>